<dbReference type="PANTHER" id="PTHR33397">
    <property type="entry name" value="UPF0331 PROTEIN YUTE"/>
    <property type="match status" value="1"/>
</dbReference>
<dbReference type="Proteomes" id="UP000231246">
    <property type="component" value="Unassembled WGS sequence"/>
</dbReference>
<evidence type="ECO:0000256" key="2">
    <source>
        <dbReference type="ARBA" id="ARBA00022722"/>
    </source>
</evidence>
<name>A0A2H0BVW0_9BACT</name>
<evidence type="ECO:0000256" key="4">
    <source>
        <dbReference type="ARBA" id="ARBA00024207"/>
    </source>
</evidence>
<dbReference type="GO" id="GO:0110001">
    <property type="term" value="C:toxin-antitoxin complex"/>
    <property type="evidence" value="ECO:0007669"/>
    <property type="project" value="InterPro"/>
</dbReference>
<comment type="caution">
    <text evidence="5">The sequence shown here is derived from an EMBL/GenBank/DDBJ whole genome shotgun (WGS) entry which is preliminary data.</text>
</comment>
<protein>
    <recommendedName>
        <fullName evidence="7">DUF86 domain-containing protein</fullName>
    </recommendedName>
</protein>
<evidence type="ECO:0000256" key="1">
    <source>
        <dbReference type="ARBA" id="ARBA00022649"/>
    </source>
</evidence>
<evidence type="ECO:0008006" key="7">
    <source>
        <dbReference type="Google" id="ProtNLM"/>
    </source>
</evidence>
<accession>A0A2H0BVW0</accession>
<dbReference type="Pfam" id="PF01934">
    <property type="entry name" value="HepT-like"/>
    <property type="match status" value="1"/>
</dbReference>
<evidence type="ECO:0000313" key="6">
    <source>
        <dbReference type="Proteomes" id="UP000231246"/>
    </source>
</evidence>
<organism evidence="5 6">
    <name type="scientific">Candidatus Roizmanbacteria bacterium CG22_combo_CG10-13_8_21_14_all_38_20</name>
    <dbReference type="NCBI Taxonomy" id="1974862"/>
    <lineage>
        <taxon>Bacteria</taxon>
        <taxon>Candidatus Roizmaniibacteriota</taxon>
    </lineage>
</organism>
<dbReference type="InterPro" id="IPR037038">
    <property type="entry name" value="HepT-like_sf"/>
</dbReference>
<evidence type="ECO:0000256" key="3">
    <source>
        <dbReference type="ARBA" id="ARBA00022801"/>
    </source>
</evidence>
<dbReference type="PANTHER" id="PTHR33397:SF3">
    <property type="entry name" value="MRNA NUCLEASE HEPT"/>
    <property type="match status" value="1"/>
</dbReference>
<dbReference type="GO" id="GO:0004540">
    <property type="term" value="F:RNA nuclease activity"/>
    <property type="evidence" value="ECO:0007669"/>
    <property type="project" value="InterPro"/>
</dbReference>
<keyword evidence="1" id="KW-1277">Toxin-antitoxin system</keyword>
<dbReference type="InterPro" id="IPR008201">
    <property type="entry name" value="HepT-like"/>
</dbReference>
<keyword evidence="3" id="KW-0378">Hydrolase</keyword>
<evidence type="ECO:0000313" key="5">
    <source>
        <dbReference type="EMBL" id="PIP61679.1"/>
    </source>
</evidence>
<dbReference type="GO" id="GO:0016787">
    <property type="term" value="F:hydrolase activity"/>
    <property type="evidence" value="ECO:0007669"/>
    <property type="project" value="UniProtKB-KW"/>
</dbReference>
<dbReference type="NCBIfam" id="NF047751">
    <property type="entry name" value="HepT_toxin"/>
    <property type="match status" value="1"/>
</dbReference>
<comment type="similarity">
    <text evidence="4">Belongs to the HepT RNase toxin family.</text>
</comment>
<keyword evidence="2" id="KW-0540">Nuclease</keyword>
<dbReference type="Gene3D" id="1.20.120.580">
    <property type="entry name" value="bsu32300-like"/>
    <property type="match status" value="1"/>
</dbReference>
<dbReference type="AlphaFoldDB" id="A0A2H0BVW0"/>
<reference evidence="5 6" key="1">
    <citation type="submission" date="2017-09" db="EMBL/GenBank/DDBJ databases">
        <title>Depth-based differentiation of microbial function through sediment-hosted aquifers and enrichment of novel symbionts in the deep terrestrial subsurface.</title>
        <authorList>
            <person name="Probst A.J."/>
            <person name="Ladd B."/>
            <person name="Jarett J.K."/>
            <person name="Geller-Mcgrath D.E."/>
            <person name="Sieber C.M."/>
            <person name="Emerson J.B."/>
            <person name="Anantharaman K."/>
            <person name="Thomas B.C."/>
            <person name="Malmstrom R."/>
            <person name="Stieglmeier M."/>
            <person name="Klingl A."/>
            <person name="Woyke T."/>
            <person name="Ryan C.M."/>
            <person name="Banfield J.F."/>
        </authorList>
    </citation>
    <scope>NUCLEOTIDE SEQUENCE [LARGE SCALE GENOMIC DNA]</scope>
    <source>
        <strain evidence="5">CG22_combo_CG10-13_8_21_14_all_38_20</strain>
    </source>
</reference>
<gene>
    <name evidence="5" type="ORF">COW99_02820</name>
</gene>
<dbReference type="InterPro" id="IPR052379">
    <property type="entry name" value="Type_VII_TA_RNase"/>
</dbReference>
<dbReference type="EMBL" id="PCTA01000019">
    <property type="protein sequence ID" value="PIP61679.1"/>
    <property type="molecule type" value="Genomic_DNA"/>
</dbReference>
<proteinExistence type="inferred from homology"/>
<sequence length="152" mass="17500">MTGKIKTQSVVPRIDGINRDLERLSKLANLSFNEFRNSQDNIALAQFYLRQALEGIFHIGAHILSRLNGSRSTEYKEIARNLGIKGVVDKNYAETTLTKMAGYRNRLTHFYAEITDKEIYRIISKDVSSLAIFLRYVKELLDKPSKFNLELE</sequence>